<keyword evidence="4" id="KW-0012">Acyltransferase</keyword>
<name>A0A285HAD1_9ACTN</name>
<evidence type="ECO:0000259" key="3">
    <source>
        <dbReference type="Pfam" id="PF01757"/>
    </source>
</evidence>
<feature type="transmembrane region" description="Helical" evidence="2">
    <location>
        <begin position="234"/>
        <end position="252"/>
    </location>
</feature>
<evidence type="ECO:0000313" key="5">
    <source>
        <dbReference type="Proteomes" id="UP000219612"/>
    </source>
</evidence>
<feature type="domain" description="Acyltransferase 3" evidence="3">
    <location>
        <begin position="213"/>
        <end position="403"/>
    </location>
</feature>
<dbReference type="RefSeq" id="WP_097319945.1">
    <property type="nucleotide sequence ID" value="NZ_OBDY01000004.1"/>
</dbReference>
<feature type="compositionally biased region" description="Basic and acidic residues" evidence="1">
    <location>
        <begin position="508"/>
        <end position="526"/>
    </location>
</feature>
<evidence type="ECO:0000313" key="4">
    <source>
        <dbReference type="EMBL" id="SNY32690.1"/>
    </source>
</evidence>
<feature type="transmembrane region" description="Helical" evidence="2">
    <location>
        <begin position="181"/>
        <end position="199"/>
    </location>
</feature>
<feature type="transmembrane region" description="Helical" evidence="2">
    <location>
        <begin position="155"/>
        <end position="174"/>
    </location>
</feature>
<keyword evidence="2" id="KW-0472">Membrane</keyword>
<feature type="transmembrane region" description="Helical" evidence="2">
    <location>
        <begin position="64"/>
        <end position="84"/>
    </location>
</feature>
<dbReference type="Pfam" id="PF01757">
    <property type="entry name" value="Acyl_transf_3"/>
    <property type="match status" value="2"/>
</dbReference>
<keyword evidence="4" id="KW-0808">Transferase</keyword>
<dbReference type="GO" id="GO:0016787">
    <property type="term" value="F:hydrolase activity"/>
    <property type="evidence" value="ECO:0007669"/>
    <property type="project" value="UniProtKB-KW"/>
</dbReference>
<feature type="transmembrane region" description="Helical" evidence="2">
    <location>
        <begin position="319"/>
        <end position="339"/>
    </location>
</feature>
<dbReference type="OrthoDB" id="9807745at2"/>
<gene>
    <name evidence="4" type="ORF">SAMN05421748_10425</name>
</gene>
<keyword evidence="4" id="KW-0378">Hydrolase</keyword>
<feature type="transmembrane region" description="Helical" evidence="2">
    <location>
        <begin position="382"/>
        <end position="406"/>
    </location>
</feature>
<protein>
    <submittedName>
        <fullName evidence="4">Peptidoglycan/LPS O-acetylase OafA/YrhL, contains acyltransferase and SGNH-hydrolase domains</fullName>
    </submittedName>
</protein>
<proteinExistence type="predicted"/>
<evidence type="ECO:0000256" key="1">
    <source>
        <dbReference type="SAM" id="MobiDB-lite"/>
    </source>
</evidence>
<dbReference type="InterPro" id="IPR002656">
    <property type="entry name" value="Acyl_transf_3_dom"/>
</dbReference>
<dbReference type="GO" id="GO:0016020">
    <property type="term" value="C:membrane"/>
    <property type="evidence" value="ECO:0007669"/>
    <property type="project" value="TreeGrafter"/>
</dbReference>
<feature type="transmembrane region" description="Helical" evidence="2">
    <location>
        <begin position="105"/>
        <end position="123"/>
    </location>
</feature>
<dbReference type="PANTHER" id="PTHR23028:SF131">
    <property type="entry name" value="BLR2367 PROTEIN"/>
    <property type="match status" value="1"/>
</dbReference>
<dbReference type="Proteomes" id="UP000219612">
    <property type="component" value="Unassembled WGS sequence"/>
</dbReference>
<feature type="region of interest" description="Disordered" evidence="1">
    <location>
        <begin position="456"/>
        <end position="545"/>
    </location>
</feature>
<sequence>MSEILSAPVGAAPASAPVSAPKGQRMAWLDALRGFAAATVALFHLSPFVLGRERHLQIYSYFDFGKYGVLLFFLVSGYVIPMSLERHGSLRKFWIGRLFRIYPTYLFAIVTVGLFMALGFMPLNKTMGAETITAVLGQVTMLQDFVGIGGLITPFWTLSFEMAFYLIVAGLFVWGLHRLSAWWAAGLAVLAIVAGTRLPDGLLGAAFAHRRALAALLVLVLAASLYAYFQGRRVLVLAAGAAGIGLVLLPMVNGHATKTVVATSSWQAVLMLSVMFAGTVIYRLQHGQTGRRAAIAALSTVFVCCVLTNWLHTGQRTELVRWTLVSIAVAGSFGLAFALRGKPMPAVLTWLGAISFSVYLTHIAVMNVVLHITPDEVIDSAFGWIVVGSAFIAGTLALSSFAYRFVEQPGQKLGRRAQKRVDAVFGMEEPLRAAPWTQQPEPTPVPGTWLSSAAARLRRSGPTGQSAPALRSPAAQSAPDLRSSAGPSAPDRRGQLYGARHGQQQPDGDGHDWQGRRAHPAEDRYQDAGGPFGHRHSADFGLPGR</sequence>
<dbReference type="InterPro" id="IPR050879">
    <property type="entry name" value="Acyltransferase_3"/>
</dbReference>
<keyword evidence="5" id="KW-1185">Reference proteome</keyword>
<dbReference type="GO" id="GO:0016747">
    <property type="term" value="F:acyltransferase activity, transferring groups other than amino-acyl groups"/>
    <property type="evidence" value="ECO:0007669"/>
    <property type="project" value="InterPro"/>
</dbReference>
<evidence type="ECO:0000256" key="2">
    <source>
        <dbReference type="SAM" id="Phobius"/>
    </source>
</evidence>
<feature type="transmembrane region" description="Helical" evidence="2">
    <location>
        <begin position="346"/>
        <end position="370"/>
    </location>
</feature>
<feature type="transmembrane region" description="Helical" evidence="2">
    <location>
        <begin position="211"/>
        <end position="229"/>
    </location>
</feature>
<accession>A0A285HAD1</accession>
<keyword evidence="2" id="KW-1133">Transmembrane helix</keyword>
<dbReference type="AlphaFoldDB" id="A0A285HAD1"/>
<feature type="domain" description="Acyltransferase 3" evidence="3">
    <location>
        <begin position="27"/>
        <end position="196"/>
    </location>
</feature>
<dbReference type="EMBL" id="OBDY01000004">
    <property type="protein sequence ID" value="SNY32690.1"/>
    <property type="molecule type" value="Genomic_DNA"/>
</dbReference>
<keyword evidence="2" id="KW-0812">Transmembrane</keyword>
<reference evidence="4 5" key="1">
    <citation type="submission" date="2017-09" db="EMBL/GenBank/DDBJ databases">
        <authorList>
            <person name="Ehlers B."/>
            <person name="Leendertz F.H."/>
        </authorList>
    </citation>
    <scope>NUCLEOTIDE SEQUENCE [LARGE SCALE GENOMIC DNA]</scope>
    <source>
        <strain evidence="4 5">CGMCC 4.6857</strain>
    </source>
</reference>
<feature type="transmembrane region" description="Helical" evidence="2">
    <location>
        <begin position="294"/>
        <end position="313"/>
    </location>
</feature>
<dbReference type="GO" id="GO:0000271">
    <property type="term" value="P:polysaccharide biosynthetic process"/>
    <property type="evidence" value="ECO:0007669"/>
    <property type="project" value="TreeGrafter"/>
</dbReference>
<dbReference type="PANTHER" id="PTHR23028">
    <property type="entry name" value="ACETYLTRANSFERASE"/>
    <property type="match status" value="1"/>
</dbReference>
<feature type="transmembrane region" description="Helical" evidence="2">
    <location>
        <begin position="264"/>
        <end position="282"/>
    </location>
</feature>
<organism evidence="4 5">
    <name type="scientific">Paractinoplanes atraurantiacus</name>
    <dbReference type="NCBI Taxonomy" id="1036182"/>
    <lineage>
        <taxon>Bacteria</taxon>
        <taxon>Bacillati</taxon>
        <taxon>Actinomycetota</taxon>
        <taxon>Actinomycetes</taxon>
        <taxon>Micromonosporales</taxon>
        <taxon>Micromonosporaceae</taxon>
        <taxon>Paractinoplanes</taxon>
    </lineage>
</organism>